<keyword evidence="5 6" id="KW-0665">Pyrimidine biosynthesis</keyword>
<dbReference type="InterPro" id="IPR029057">
    <property type="entry name" value="PRTase-like"/>
</dbReference>
<dbReference type="RefSeq" id="WP_119882927.1">
    <property type="nucleotide sequence ID" value="NZ_CP032418.1"/>
</dbReference>
<evidence type="ECO:0000256" key="6">
    <source>
        <dbReference type="HAMAP-Rule" id="MF_01208"/>
    </source>
</evidence>
<dbReference type="InterPro" id="IPR004467">
    <property type="entry name" value="Or_phspho_trans_dom"/>
</dbReference>
<keyword evidence="4 6" id="KW-0808">Transferase</keyword>
<dbReference type="SUPFAM" id="SSF53271">
    <property type="entry name" value="PRTase-like"/>
    <property type="match status" value="1"/>
</dbReference>
<dbReference type="PANTHER" id="PTHR19278:SF9">
    <property type="entry name" value="URIDINE 5'-MONOPHOSPHATE SYNTHASE"/>
    <property type="match status" value="1"/>
</dbReference>
<keyword evidence="9" id="KW-1185">Reference proteome</keyword>
<evidence type="ECO:0000256" key="1">
    <source>
        <dbReference type="ARBA" id="ARBA00004889"/>
    </source>
</evidence>
<evidence type="ECO:0000259" key="7">
    <source>
        <dbReference type="Pfam" id="PF00156"/>
    </source>
</evidence>
<comment type="subunit">
    <text evidence="6">Homodimer.</text>
</comment>
<feature type="binding site" evidence="6">
    <location>
        <position position="95"/>
    </location>
    <ligand>
        <name>5-phospho-alpha-D-ribose 1-diphosphate</name>
        <dbReference type="ChEBI" id="CHEBI:58017"/>
        <note>ligand shared between dimeric partners</note>
    </ligand>
</feature>
<accession>A0A385YTE6</accession>
<evidence type="ECO:0000256" key="3">
    <source>
        <dbReference type="ARBA" id="ARBA00022676"/>
    </source>
</evidence>
<evidence type="ECO:0000313" key="9">
    <source>
        <dbReference type="Proteomes" id="UP000265725"/>
    </source>
</evidence>
<evidence type="ECO:0000256" key="5">
    <source>
        <dbReference type="ARBA" id="ARBA00022975"/>
    </source>
</evidence>
<feature type="binding site" description="in other chain" evidence="6">
    <location>
        <begin position="121"/>
        <end position="129"/>
    </location>
    <ligand>
        <name>5-phospho-alpha-D-ribose 1-diphosphate</name>
        <dbReference type="ChEBI" id="CHEBI:58017"/>
        <note>ligand shared between dimeric partners</note>
    </ligand>
</feature>
<feature type="binding site" evidence="6">
    <location>
        <position position="125"/>
    </location>
    <ligand>
        <name>orotate</name>
        <dbReference type="ChEBI" id="CHEBI:30839"/>
    </ligand>
</feature>
<dbReference type="AlphaFoldDB" id="A0A385YTE6"/>
<organism evidence="8 9">
    <name type="scientific">Paenisporosarcina cavernae</name>
    <dbReference type="NCBI Taxonomy" id="2320858"/>
    <lineage>
        <taxon>Bacteria</taxon>
        <taxon>Bacillati</taxon>
        <taxon>Bacillota</taxon>
        <taxon>Bacilli</taxon>
        <taxon>Bacillales</taxon>
        <taxon>Caryophanaceae</taxon>
        <taxon>Paenisporosarcina</taxon>
    </lineage>
</organism>
<comment type="similarity">
    <text evidence="6">Belongs to the purine/pyrimidine phosphoribosyltransferase family. PyrE subfamily.</text>
</comment>
<protein>
    <recommendedName>
        <fullName evidence="2 6">Orotate phosphoribosyltransferase</fullName>
        <shortName evidence="6">OPRT</shortName>
        <shortName evidence="6">OPRTase</shortName>
        <ecNumber evidence="2 6">2.4.2.10</ecNumber>
    </recommendedName>
</protein>
<dbReference type="KEGG" id="paek:D3873_04570"/>
<dbReference type="EC" id="2.4.2.10" evidence="2 6"/>
<evidence type="ECO:0000256" key="4">
    <source>
        <dbReference type="ARBA" id="ARBA00022679"/>
    </source>
</evidence>
<keyword evidence="6" id="KW-0460">Magnesium</keyword>
<dbReference type="EMBL" id="CP032418">
    <property type="protein sequence ID" value="AYC29187.1"/>
    <property type="molecule type" value="Genomic_DNA"/>
</dbReference>
<dbReference type="InterPro" id="IPR000836">
    <property type="entry name" value="PRTase_dom"/>
</dbReference>
<gene>
    <name evidence="6" type="primary">pyrE</name>
    <name evidence="8" type="ORF">D3873_04570</name>
</gene>
<name>A0A385YTE6_9BACL</name>
<feature type="binding site" evidence="6">
    <location>
        <position position="101"/>
    </location>
    <ligand>
        <name>5-phospho-alpha-D-ribose 1-diphosphate</name>
        <dbReference type="ChEBI" id="CHEBI:58017"/>
        <note>ligand shared between dimeric partners</note>
    </ligand>
</feature>
<dbReference type="OrthoDB" id="9802134at2"/>
<comment type="pathway">
    <text evidence="1 6">Pyrimidine metabolism; UMP biosynthesis via de novo pathway; UMP from orotate: step 1/2.</text>
</comment>
<evidence type="ECO:0000256" key="2">
    <source>
        <dbReference type="ARBA" id="ARBA00011971"/>
    </source>
</evidence>
<dbReference type="GO" id="GO:0004588">
    <property type="term" value="F:orotate phosphoribosyltransferase activity"/>
    <property type="evidence" value="ECO:0007669"/>
    <property type="project" value="UniProtKB-UniRule"/>
</dbReference>
<dbReference type="PANTHER" id="PTHR19278">
    <property type="entry name" value="OROTATE PHOSPHORIBOSYLTRANSFERASE"/>
    <property type="match status" value="1"/>
</dbReference>
<dbReference type="Gene3D" id="3.40.50.2020">
    <property type="match status" value="1"/>
</dbReference>
<feature type="domain" description="Phosphoribosyltransferase" evidence="7">
    <location>
        <begin position="46"/>
        <end position="159"/>
    </location>
</feature>
<dbReference type="NCBIfam" id="TIGR00336">
    <property type="entry name" value="pyrE"/>
    <property type="match status" value="1"/>
</dbReference>
<comment type="cofactor">
    <cofactor evidence="6">
        <name>Mg(2+)</name>
        <dbReference type="ChEBI" id="CHEBI:18420"/>
    </cofactor>
</comment>
<sequence length="209" mass="22615">MTKETIARALLDVQAVELRPQDPFTWASGIKSPIYCDNRLTMSYPATRKEIASAMAEVISSYFSEVEVLAGTATAGIPHAAWVSDKMELPMVYVRSSAKKHGRGNQIEGRLVPGQKAVVIEDLISTGGSSIEAVRALQEAGCEVLGVVSIFSYGLDRAEEAFQELGIPSISLTDFETLSKEAIVSGAISSEDAEPLKEWHTKLRKGELV</sequence>
<dbReference type="GO" id="GO:0019856">
    <property type="term" value="P:pyrimidine nucleobase biosynthetic process"/>
    <property type="evidence" value="ECO:0007669"/>
    <property type="project" value="TreeGrafter"/>
</dbReference>
<dbReference type="CDD" id="cd06223">
    <property type="entry name" value="PRTases_typeI"/>
    <property type="match status" value="1"/>
</dbReference>
<dbReference type="UniPathway" id="UPA00070">
    <property type="reaction ID" value="UER00119"/>
</dbReference>
<dbReference type="GO" id="GO:0044205">
    <property type="term" value="P:'de novo' UMP biosynthetic process"/>
    <property type="evidence" value="ECO:0007669"/>
    <property type="project" value="UniProtKB-UniRule"/>
</dbReference>
<dbReference type="GO" id="GO:0000287">
    <property type="term" value="F:magnesium ion binding"/>
    <property type="evidence" value="ECO:0007669"/>
    <property type="project" value="UniProtKB-UniRule"/>
</dbReference>
<dbReference type="InterPro" id="IPR023031">
    <property type="entry name" value="OPRT"/>
</dbReference>
<comment type="function">
    <text evidence="6">Catalyzes the transfer of a ribosyl phosphate group from 5-phosphoribose 1-diphosphate to orotate, leading to the formation of orotidine monophosphate (OMP).</text>
</comment>
<feature type="binding site" evidence="6">
    <location>
        <position position="99"/>
    </location>
    <ligand>
        <name>5-phospho-alpha-D-ribose 1-diphosphate</name>
        <dbReference type="ChEBI" id="CHEBI:58017"/>
        <note>ligand shared between dimeric partners</note>
    </ligand>
</feature>
<proteinExistence type="inferred from homology"/>
<reference evidence="9" key="1">
    <citation type="submission" date="2018-09" db="EMBL/GenBank/DDBJ databases">
        <authorList>
            <person name="Zhu H."/>
        </authorList>
    </citation>
    <scope>NUCLEOTIDE SEQUENCE [LARGE SCALE GENOMIC DNA]</scope>
    <source>
        <strain evidence="9">K2R23-3</strain>
    </source>
</reference>
<dbReference type="HAMAP" id="MF_01208">
    <property type="entry name" value="PyrE"/>
    <property type="match status" value="1"/>
</dbReference>
<dbReference type="Proteomes" id="UP000265725">
    <property type="component" value="Chromosome"/>
</dbReference>
<comment type="catalytic activity">
    <reaction evidence="6">
        <text>orotidine 5'-phosphate + diphosphate = orotate + 5-phospho-alpha-D-ribose 1-diphosphate</text>
        <dbReference type="Rhea" id="RHEA:10380"/>
        <dbReference type="ChEBI" id="CHEBI:30839"/>
        <dbReference type="ChEBI" id="CHEBI:33019"/>
        <dbReference type="ChEBI" id="CHEBI:57538"/>
        <dbReference type="ChEBI" id="CHEBI:58017"/>
        <dbReference type="EC" id="2.4.2.10"/>
    </reaction>
</comment>
<evidence type="ECO:0000313" key="8">
    <source>
        <dbReference type="EMBL" id="AYC29187.1"/>
    </source>
</evidence>
<comment type="caution">
    <text evidence="6">Lacks conserved residue(s) required for the propagation of feature annotation.</text>
</comment>
<keyword evidence="3 6" id="KW-0328">Glycosyltransferase</keyword>
<dbReference type="Pfam" id="PF00156">
    <property type="entry name" value="Pribosyltran"/>
    <property type="match status" value="1"/>
</dbReference>